<keyword evidence="8" id="KW-1185">Reference proteome</keyword>
<dbReference type="GO" id="GO:0022857">
    <property type="term" value="F:transmembrane transporter activity"/>
    <property type="evidence" value="ECO:0007669"/>
    <property type="project" value="InterPro"/>
</dbReference>
<evidence type="ECO:0000256" key="3">
    <source>
        <dbReference type="ARBA" id="ARBA00022692"/>
    </source>
</evidence>
<proteinExistence type="inferred from homology"/>
<gene>
    <name evidence="7" type="ORF">SO802_002561</name>
</gene>
<dbReference type="Gene3D" id="1.20.1250.20">
    <property type="entry name" value="MFS general substrate transporter like domains"/>
    <property type="match status" value="1"/>
</dbReference>
<dbReference type="Pfam" id="PF00854">
    <property type="entry name" value="PTR2"/>
    <property type="match status" value="1"/>
</dbReference>
<evidence type="ECO:0000256" key="5">
    <source>
        <dbReference type="ARBA" id="ARBA00023136"/>
    </source>
</evidence>
<accession>A0AAW2DY37</accession>
<evidence type="ECO:0000256" key="6">
    <source>
        <dbReference type="SAM" id="Phobius"/>
    </source>
</evidence>
<dbReference type="GO" id="GO:0016020">
    <property type="term" value="C:membrane"/>
    <property type="evidence" value="ECO:0007669"/>
    <property type="project" value="UniProtKB-SubCell"/>
</dbReference>
<reference evidence="7 8" key="1">
    <citation type="submission" date="2024-01" db="EMBL/GenBank/DDBJ databases">
        <title>A telomere-to-telomere, gap-free genome of sweet tea (Lithocarpus litseifolius).</title>
        <authorList>
            <person name="Zhou J."/>
        </authorList>
    </citation>
    <scope>NUCLEOTIDE SEQUENCE [LARGE SCALE GENOMIC DNA]</scope>
    <source>
        <strain evidence="7">Zhou-2022a</strain>
        <tissue evidence="7">Leaf</tissue>
    </source>
</reference>
<comment type="subcellular location">
    <subcellularLocation>
        <location evidence="1">Membrane</location>
        <topology evidence="1">Multi-pass membrane protein</topology>
    </subcellularLocation>
</comment>
<name>A0AAW2DY37_9ROSI</name>
<dbReference type="Proteomes" id="UP001459277">
    <property type="component" value="Unassembled WGS sequence"/>
</dbReference>
<evidence type="ECO:0000313" key="7">
    <source>
        <dbReference type="EMBL" id="KAL0015492.1"/>
    </source>
</evidence>
<feature type="transmembrane region" description="Helical" evidence="6">
    <location>
        <begin position="67"/>
        <end position="88"/>
    </location>
</feature>
<comment type="caution">
    <text evidence="7">The sequence shown here is derived from an EMBL/GenBank/DDBJ whole genome shotgun (WGS) entry which is preliminary data.</text>
</comment>
<dbReference type="EMBL" id="JAZDWU010000001">
    <property type="protein sequence ID" value="KAL0015492.1"/>
    <property type="molecule type" value="Genomic_DNA"/>
</dbReference>
<protein>
    <submittedName>
        <fullName evidence="7">Uncharacterized protein</fullName>
    </submittedName>
</protein>
<dbReference type="PANTHER" id="PTHR11654">
    <property type="entry name" value="OLIGOPEPTIDE TRANSPORTER-RELATED"/>
    <property type="match status" value="1"/>
</dbReference>
<organism evidence="7 8">
    <name type="scientific">Lithocarpus litseifolius</name>
    <dbReference type="NCBI Taxonomy" id="425828"/>
    <lineage>
        <taxon>Eukaryota</taxon>
        <taxon>Viridiplantae</taxon>
        <taxon>Streptophyta</taxon>
        <taxon>Embryophyta</taxon>
        <taxon>Tracheophyta</taxon>
        <taxon>Spermatophyta</taxon>
        <taxon>Magnoliopsida</taxon>
        <taxon>eudicotyledons</taxon>
        <taxon>Gunneridae</taxon>
        <taxon>Pentapetalae</taxon>
        <taxon>rosids</taxon>
        <taxon>fabids</taxon>
        <taxon>Fagales</taxon>
        <taxon>Fagaceae</taxon>
        <taxon>Lithocarpus</taxon>
    </lineage>
</organism>
<dbReference type="AlphaFoldDB" id="A0AAW2DY37"/>
<keyword evidence="5 6" id="KW-0472">Membrane</keyword>
<keyword evidence="4 6" id="KW-1133">Transmembrane helix</keyword>
<evidence type="ECO:0000256" key="4">
    <source>
        <dbReference type="ARBA" id="ARBA00022989"/>
    </source>
</evidence>
<comment type="similarity">
    <text evidence="2">Belongs to the major facilitator superfamily. Proton-dependent oligopeptide transporter (POT/PTR) (TC 2.A.17) family.</text>
</comment>
<feature type="transmembrane region" description="Helical" evidence="6">
    <location>
        <begin position="40"/>
        <end position="61"/>
    </location>
</feature>
<evidence type="ECO:0000256" key="2">
    <source>
        <dbReference type="ARBA" id="ARBA00005982"/>
    </source>
</evidence>
<evidence type="ECO:0000313" key="8">
    <source>
        <dbReference type="Proteomes" id="UP001459277"/>
    </source>
</evidence>
<dbReference type="InterPro" id="IPR036259">
    <property type="entry name" value="MFS_trans_sf"/>
</dbReference>
<dbReference type="InterPro" id="IPR000109">
    <property type="entry name" value="POT_fam"/>
</dbReference>
<sequence>MSVGADGIRPCSFAFGADQFNQLVQVDDLKRSMKILQTFFNWYYVSVGILIMLAVTIMVYIQNEKGWVVGFGIPIVLMLFSSTMFFLGSRLYIKMKAKSSLFTGFAQVIVATWKNRHLPILANATNGI</sequence>
<evidence type="ECO:0000256" key="1">
    <source>
        <dbReference type="ARBA" id="ARBA00004141"/>
    </source>
</evidence>
<keyword evidence="3 6" id="KW-0812">Transmembrane</keyword>